<accession>A0A2P2NM26</accession>
<name>A0A2P2NM26_RHIMU</name>
<dbReference type="EMBL" id="GGEC01063042">
    <property type="protein sequence ID" value="MBX43526.1"/>
    <property type="molecule type" value="Transcribed_RNA"/>
</dbReference>
<proteinExistence type="predicted"/>
<organism evidence="1">
    <name type="scientific">Rhizophora mucronata</name>
    <name type="common">Asiatic mangrove</name>
    <dbReference type="NCBI Taxonomy" id="61149"/>
    <lineage>
        <taxon>Eukaryota</taxon>
        <taxon>Viridiplantae</taxon>
        <taxon>Streptophyta</taxon>
        <taxon>Embryophyta</taxon>
        <taxon>Tracheophyta</taxon>
        <taxon>Spermatophyta</taxon>
        <taxon>Magnoliopsida</taxon>
        <taxon>eudicotyledons</taxon>
        <taxon>Gunneridae</taxon>
        <taxon>Pentapetalae</taxon>
        <taxon>rosids</taxon>
        <taxon>fabids</taxon>
        <taxon>Malpighiales</taxon>
        <taxon>Rhizophoraceae</taxon>
        <taxon>Rhizophora</taxon>
    </lineage>
</organism>
<reference evidence="1" key="1">
    <citation type="submission" date="2018-02" db="EMBL/GenBank/DDBJ databases">
        <title>Rhizophora mucronata_Transcriptome.</title>
        <authorList>
            <person name="Meera S.P."/>
            <person name="Sreeshan A."/>
            <person name="Augustine A."/>
        </authorList>
    </citation>
    <scope>NUCLEOTIDE SEQUENCE</scope>
    <source>
        <tissue evidence="1">Leaf</tissue>
    </source>
</reference>
<sequence length="49" mass="5631">MSFCWEMKADTILTNNFAIAVPEEIYCVCIATKLLRSKISTNWPRNHVA</sequence>
<protein>
    <submittedName>
        <fullName evidence="1">Uncharacterized protein</fullName>
    </submittedName>
</protein>
<evidence type="ECO:0000313" key="1">
    <source>
        <dbReference type="EMBL" id="MBX43526.1"/>
    </source>
</evidence>
<dbReference type="AlphaFoldDB" id="A0A2P2NM26"/>